<evidence type="ECO:0000313" key="13">
    <source>
        <dbReference type="EMBL" id="CAE1332144.1"/>
    </source>
</evidence>
<keyword evidence="14" id="KW-1185">Reference proteome</keyword>
<gene>
    <name evidence="13" type="ORF">SPHA_81211</name>
</gene>
<evidence type="ECO:0000256" key="10">
    <source>
        <dbReference type="RuleBase" id="RU000688"/>
    </source>
</evidence>
<dbReference type="CDD" id="cd15329">
    <property type="entry name" value="7tmA_5-HT7"/>
    <property type="match status" value="1"/>
</dbReference>
<keyword evidence="3 10" id="KW-0812">Transmembrane</keyword>
<dbReference type="SMART" id="SM01381">
    <property type="entry name" value="7TM_GPCR_Srsx"/>
    <property type="match status" value="1"/>
</dbReference>
<comment type="similarity">
    <text evidence="10">Belongs to the G-protein coupled receptor 1 family.</text>
</comment>
<dbReference type="PROSITE" id="PS00237">
    <property type="entry name" value="G_PROTEIN_RECEP_F1_1"/>
    <property type="match status" value="1"/>
</dbReference>
<dbReference type="SMR" id="A0A812EVV4"/>
<keyword evidence="4 11" id="KW-1133">Transmembrane helix</keyword>
<keyword evidence="7" id="KW-1015">Disulfide bond</keyword>
<keyword evidence="2" id="KW-1003">Cell membrane</keyword>
<comment type="caution">
    <text evidence="13">The sequence shown here is derived from an EMBL/GenBank/DDBJ whole genome shotgun (WGS) entry which is preliminary data.</text>
</comment>
<dbReference type="InterPro" id="IPR000276">
    <property type="entry name" value="GPCR_Rhodpsn"/>
</dbReference>
<dbReference type="GO" id="GO:0004993">
    <property type="term" value="F:G protein-coupled serotonin receptor activity"/>
    <property type="evidence" value="ECO:0007669"/>
    <property type="project" value="UniProtKB-ARBA"/>
</dbReference>
<sequence length="455" mass="51129">MVAVKIDTPSSLSLSSTIHPNSSNYSLNGETNDASSASSLWTNVIVSIILTFMIVGTVIGNALVCIAVFMVRKLQTPSNFLIVSLAVSDLFVALFVMPLALLYEITQRWQLGNELCDAWTSLDVLLCTASILNLCMISVDRYLVITRPLQYAMKRTPRRIALLITVVWLLSALISIPPLFGWKKVRKSLECGYSQELGYQIYATVLAFYLPCTIMITVYYRIWKVSDRISKAEAKSKVGSLETPAPYNNRPKTSSDSGDMHLYPNGSLRTSNADGDDGALEILPKNRREKRRFTIKSFLLKRNKIYSSKEKKATKTLGVIMGGFIACWLPFFILAVVRPVCLTLELKCHVPQLVNSIFLWLGYFNSFMNPLIYARFNREFRTPFREILCCRCRGINIRLRTESYAEQFGPDPTLQATQRCSLRIPNESTVRYNSQGQTLVHVGNGSTASDGESKL</sequence>
<dbReference type="Gene3D" id="1.20.1070.10">
    <property type="entry name" value="Rhodopsin 7-helix transmembrane proteins"/>
    <property type="match status" value="1"/>
</dbReference>
<dbReference type="FunFam" id="1.20.1070.10:FF:000523">
    <property type="entry name" value="5-hydroxytryptamine receptor 2B"/>
    <property type="match status" value="1"/>
</dbReference>
<feature type="domain" description="G-protein coupled receptors family 1 profile" evidence="12">
    <location>
        <begin position="60"/>
        <end position="373"/>
    </location>
</feature>
<evidence type="ECO:0000256" key="5">
    <source>
        <dbReference type="ARBA" id="ARBA00023040"/>
    </source>
</evidence>
<evidence type="ECO:0000256" key="1">
    <source>
        <dbReference type="ARBA" id="ARBA00004651"/>
    </source>
</evidence>
<dbReference type="Pfam" id="PF00001">
    <property type="entry name" value="7tm_1"/>
    <property type="match status" value="1"/>
</dbReference>
<keyword evidence="9 10" id="KW-0807">Transducer</keyword>
<proteinExistence type="inferred from homology"/>
<dbReference type="GO" id="GO:0071880">
    <property type="term" value="P:adenylate cyclase-activating adrenergic receptor signaling pathway"/>
    <property type="evidence" value="ECO:0007669"/>
    <property type="project" value="TreeGrafter"/>
</dbReference>
<comment type="subcellular location">
    <subcellularLocation>
        <location evidence="1">Cell membrane</location>
        <topology evidence="1">Multi-pass membrane protein</topology>
    </subcellularLocation>
</comment>
<feature type="transmembrane region" description="Helical" evidence="11">
    <location>
        <begin position="118"/>
        <end position="139"/>
    </location>
</feature>
<dbReference type="OrthoDB" id="5951059at2759"/>
<evidence type="ECO:0000256" key="6">
    <source>
        <dbReference type="ARBA" id="ARBA00023136"/>
    </source>
</evidence>
<feature type="transmembrane region" description="Helical" evidence="11">
    <location>
        <begin position="160"/>
        <end position="180"/>
    </location>
</feature>
<keyword evidence="6 11" id="KW-0472">Membrane</keyword>
<feature type="transmembrane region" description="Helical" evidence="11">
    <location>
        <begin position="357"/>
        <end position="376"/>
    </location>
</feature>
<dbReference type="PANTHER" id="PTHR24248:SF199">
    <property type="entry name" value="IP13425P-RELATED"/>
    <property type="match status" value="1"/>
</dbReference>
<reference evidence="13" key="1">
    <citation type="submission" date="2021-01" db="EMBL/GenBank/DDBJ databases">
        <authorList>
            <person name="Li R."/>
            <person name="Bekaert M."/>
        </authorList>
    </citation>
    <scope>NUCLEOTIDE SEQUENCE</scope>
    <source>
        <strain evidence="13">Farmed</strain>
    </source>
</reference>
<feature type="transmembrane region" description="Helical" evidence="11">
    <location>
        <begin position="317"/>
        <end position="337"/>
    </location>
</feature>
<dbReference type="PRINTS" id="PR00237">
    <property type="entry name" value="GPCRRHODOPSN"/>
</dbReference>
<dbReference type="AlphaFoldDB" id="A0A812EVV4"/>
<feature type="transmembrane region" description="Helical" evidence="11">
    <location>
        <begin position="200"/>
        <end position="222"/>
    </location>
</feature>
<evidence type="ECO:0000256" key="8">
    <source>
        <dbReference type="ARBA" id="ARBA00023170"/>
    </source>
</evidence>
<keyword evidence="5 10" id="KW-0297">G-protein coupled receptor</keyword>
<organism evidence="13 14">
    <name type="scientific">Acanthosepion pharaonis</name>
    <name type="common">Pharaoh cuttlefish</name>
    <name type="synonym">Sepia pharaonis</name>
    <dbReference type="NCBI Taxonomy" id="158019"/>
    <lineage>
        <taxon>Eukaryota</taxon>
        <taxon>Metazoa</taxon>
        <taxon>Spiralia</taxon>
        <taxon>Lophotrochozoa</taxon>
        <taxon>Mollusca</taxon>
        <taxon>Cephalopoda</taxon>
        <taxon>Coleoidea</taxon>
        <taxon>Decapodiformes</taxon>
        <taxon>Sepiida</taxon>
        <taxon>Sepiina</taxon>
        <taxon>Sepiidae</taxon>
        <taxon>Acanthosepion</taxon>
    </lineage>
</organism>
<evidence type="ECO:0000256" key="3">
    <source>
        <dbReference type="ARBA" id="ARBA00022692"/>
    </source>
</evidence>
<evidence type="ECO:0000259" key="12">
    <source>
        <dbReference type="PROSITE" id="PS50262"/>
    </source>
</evidence>
<evidence type="ECO:0000256" key="9">
    <source>
        <dbReference type="ARBA" id="ARBA00023224"/>
    </source>
</evidence>
<feature type="transmembrane region" description="Helical" evidence="11">
    <location>
        <begin position="44"/>
        <end position="69"/>
    </location>
</feature>
<dbReference type="PROSITE" id="PS50262">
    <property type="entry name" value="G_PROTEIN_RECEP_F1_2"/>
    <property type="match status" value="1"/>
</dbReference>
<dbReference type="GO" id="GO:0005886">
    <property type="term" value="C:plasma membrane"/>
    <property type="evidence" value="ECO:0007669"/>
    <property type="project" value="UniProtKB-SubCell"/>
</dbReference>
<dbReference type="EMBL" id="CAHIKZ030005627">
    <property type="protein sequence ID" value="CAE1332144.1"/>
    <property type="molecule type" value="Genomic_DNA"/>
</dbReference>
<dbReference type="Proteomes" id="UP000597762">
    <property type="component" value="Unassembled WGS sequence"/>
</dbReference>
<evidence type="ECO:0000256" key="2">
    <source>
        <dbReference type="ARBA" id="ARBA00022475"/>
    </source>
</evidence>
<accession>A0A812EVV4</accession>
<evidence type="ECO:0000313" key="14">
    <source>
        <dbReference type="Proteomes" id="UP000597762"/>
    </source>
</evidence>
<name>A0A812EVV4_ACAPH</name>
<dbReference type="PANTHER" id="PTHR24248">
    <property type="entry name" value="ADRENERGIC RECEPTOR-RELATED G-PROTEIN COUPLED RECEPTOR"/>
    <property type="match status" value="1"/>
</dbReference>
<evidence type="ECO:0000256" key="4">
    <source>
        <dbReference type="ARBA" id="ARBA00022989"/>
    </source>
</evidence>
<keyword evidence="8 10" id="KW-0675">Receptor</keyword>
<feature type="transmembrane region" description="Helical" evidence="11">
    <location>
        <begin position="81"/>
        <end position="103"/>
    </location>
</feature>
<dbReference type="InterPro" id="IPR017452">
    <property type="entry name" value="GPCR_Rhodpsn_7TM"/>
</dbReference>
<dbReference type="SUPFAM" id="SSF81321">
    <property type="entry name" value="Family A G protein-coupled receptor-like"/>
    <property type="match status" value="1"/>
</dbReference>
<evidence type="ECO:0000256" key="7">
    <source>
        <dbReference type="ARBA" id="ARBA00023157"/>
    </source>
</evidence>
<protein>
    <submittedName>
        <fullName evidence="13">HTR7</fullName>
    </submittedName>
</protein>
<dbReference type="GO" id="GO:0043410">
    <property type="term" value="P:positive regulation of MAPK cascade"/>
    <property type="evidence" value="ECO:0007669"/>
    <property type="project" value="TreeGrafter"/>
</dbReference>
<evidence type="ECO:0000256" key="11">
    <source>
        <dbReference type="SAM" id="Phobius"/>
    </source>
</evidence>